<dbReference type="InterPro" id="IPR036390">
    <property type="entry name" value="WH_DNA-bd_sf"/>
</dbReference>
<dbReference type="FunFam" id="1.10.10.10:FF:000001">
    <property type="entry name" value="LysR family transcriptional regulator"/>
    <property type="match status" value="1"/>
</dbReference>
<accession>A0A497X3N4</accession>
<reference evidence="6 7" key="1">
    <citation type="submission" date="2018-10" db="EMBL/GenBank/DDBJ databases">
        <title>Genomic Encyclopedia of Archaeal and Bacterial Type Strains, Phase II (KMG-II): from individual species to whole genera.</title>
        <authorList>
            <person name="Goeker M."/>
        </authorList>
    </citation>
    <scope>NUCLEOTIDE SEQUENCE [LARGE SCALE GENOMIC DNA]</scope>
    <source>
        <strain evidence="6 7">DSM 29466</strain>
    </source>
</reference>
<dbReference type="Proteomes" id="UP000269157">
    <property type="component" value="Unassembled WGS sequence"/>
</dbReference>
<organism evidence="6 7">
    <name type="scientific">Litoreibacter meonggei</name>
    <dbReference type="NCBI Taxonomy" id="1049199"/>
    <lineage>
        <taxon>Bacteria</taxon>
        <taxon>Pseudomonadati</taxon>
        <taxon>Pseudomonadota</taxon>
        <taxon>Alphaproteobacteria</taxon>
        <taxon>Rhodobacterales</taxon>
        <taxon>Roseobacteraceae</taxon>
        <taxon>Litoreibacter</taxon>
    </lineage>
</organism>
<comment type="similarity">
    <text evidence="1">Belongs to the LysR transcriptional regulatory family.</text>
</comment>
<dbReference type="InterPro" id="IPR000847">
    <property type="entry name" value="LysR_HTH_N"/>
</dbReference>
<proteinExistence type="inferred from homology"/>
<evidence type="ECO:0000313" key="7">
    <source>
        <dbReference type="Proteomes" id="UP000269157"/>
    </source>
</evidence>
<dbReference type="AlphaFoldDB" id="A0A497X3N4"/>
<name>A0A497X3N4_9RHOB</name>
<dbReference type="OrthoDB" id="9791253at2"/>
<keyword evidence="4" id="KW-0804">Transcription</keyword>
<dbReference type="PANTHER" id="PTHR30126:SF77">
    <property type="entry name" value="TRANSCRIPTIONAL REGULATORY PROTEIN"/>
    <property type="match status" value="1"/>
</dbReference>
<feature type="domain" description="HTH lysR-type" evidence="5">
    <location>
        <begin position="6"/>
        <end position="63"/>
    </location>
</feature>
<dbReference type="InterPro" id="IPR005119">
    <property type="entry name" value="LysR_subst-bd"/>
</dbReference>
<dbReference type="PANTHER" id="PTHR30126">
    <property type="entry name" value="HTH-TYPE TRANSCRIPTIONAL REGULATOR"/>
    <property type="match status" value="1"/>
</dbReference>
<protein>
    <submittedName>
        <fullName evidence="6">DNA-binding transcriptional LysR family regulator</fullName>
    </submittedName>
</protein>
<keyword evidence="2" id="KW-0805">Transcription regulation</keyword>
<dbReference type="PROSITE" id="PS50931">
    <property type="entry name" value="HTH_LYSR"/>
    <property type="match status" value="1"/>
</dbReference>
<evidence type="ECO:0000259" key="5">
    <source>
        <dbReference type="PROSITE" id="PS50931"/>
    </source>
</evidence>
<evidence type="ECO:0000313" key="6">
    <source>
        <dbReference type="EMBL" id="RLJ59343.1"/>
    </source>
</evidence>
<dbReference type="Pfam" id="PF03466">
    <property type="entry name" value="LysR_substrate"/>
    <property type="match status" value="1"/>
</dbReference>
<dbReference type="RefSeq" id="WP_121023056.1">
    <property type="nucleotide sequence ID" value="NZ_RCCE01000002.1"/>
</dbReference>
<dbReference type="SUPFAM" id="SSF46785">
    <property type="entry name" value="Winged helix' DNA-binding domain"/>
    <property type="match status" value="1"/>
</dbReference>
<evidence type="ECO:0000256" key="1">
    <source>
        <dbReference type="ARBA" id="ARBA00009437"/>
    </source>
</evidence>
<dbReference type="PRINTS" id="PR00039">
    <property type="entry name" value="HTHLYSR"/>
</dbReference>
<dbReference type="Pfam" id="PF00126">
    <property type="entry name" value="HTH_1"/>
    <property type="match status" value="1"/>
</dbReference>
<dbReference type="GO" id="GO:0003700">
    <property type="term" value="F:DNA-binding transcription factor activity"/>
    <property type="evidence" value="ECO:0007669"/>
    <property type="project" value="InterPro"/>
</dbReference>
<dbReference type="Gene3D" id="3.40.190.290">
    <property type="match status" value="1"/>
</dbReference>
<comment type="caution">
    <text evidence="6">The sequence shown here is derived from an EMBL/GenBank/DDBJ whole genome shotgun (WGS) entry which is preliminary data.</text>
</comment>
<evidence type="ECO:0000256" key="2">
    <source>
        <dbReference type="ARBA" id="ARBA00023015"/>
    </source>
</evidence>
<dbReference type="Gene3D" id="1.10.10.10">
    <property type="entry name" value="Winged helix-like DNA-binding domain superfamily/Winged helix DNA-binding domain"/>
    <property type="match status" value="1"/>
</dbReference>
<dbReference type="SUPFAM" id="SSF53850">
    <property type="entry name" value="Periplasmic binding protein-like II"/>
    <property type="match status" value="1"/>
</dbReference>
<keyword evidence="3 6" id="KW-0238">DNA-binding</keyword>
<dbReference type="EMBL" id="RCCE01000002">
    <property type="protein sequence ID" value="RLJ59343.1"/>
    <property type="molecule type" value="Genomic_DNA"/>
</dbReference>
<evidence type="ECO:0000256" key="4">
    <source>
        <dbReference type="ARBA" id="ARBA00023163"/>
    </source>
</evidence>
<dbReference type="GO" id="GO:0000976">
    <property type="term" value="F:transcription cis-regulatory region binding"/>
    <property type="evidence" value="ECO:0007669"/>
    <property type="project" value="TreeGrafter"/>
</dbReference>
<evidence type="ECO:0000256" key="3">
    <source>
        <dbReference type="ARBA" id="ARBA00023125"/>
    </source>
</evidence>
<keyword evidence="7" id="KW-1185">Reference proteome</keyword>
<dbReference type="CDD" id="cd05466">
    <property type="entry name" value="PBP2_LTTR_substrate"/>
    <property type="match status" value="1"/>
</dbReference>
<gene>
    <name evidence="6" type="ORF">BCF46_1492</name>
</gene>
<dbReference type="InterPro" id="IPR036388">
    <property type="entry name" value="WH-like_DNA-bd_sf"/>
</dbReference>
<sequence>MVGNVFTLKQLEALVWVADLGSFRKAAQHLNTTQPNISSRIAGLERTLGVVLMLRDSGSVSLTDRGGEILQVARSVLRQAEELIEVAARPDLVQDRLRLGVTELIAATWLHDYLRRLKSAYPEVSVELTVDLSRTLDRALALNELDIALQNAPFASEMSGEIELGDYPYVWVADAATAAELPPEINVSDLIPHTLLTHARHTQAFAELSDYADSNALPKTRFVPSSSMSSCLQMTLDGMGVALLPEAMVEKDVAAGRLVQLAVDWVPSALRFTARFHAENAARFVVRAAQIAEEIAADYTRLRDQRPSSQ</sequence>